<evidence type="ECO:0000313" key="2">
    <source>
        <dbReference type="Proteomes" id="UP001529272"/>
    </source>
</evidence>
<dbReference type="RefSeq" id="WP_145929583.1">
    <property type="nucleotide sequence ID" value="NZ_CP012886.2"/>
</dbReference>
<keyword evidence="2" id="KW-1185">Reference proteome</keyword>
<organism evidence="1 2">
    <name type="scientific">Mycobacterium intracellulare subsp. chimaera</name>
    <dbReference type="NCBI Taxonomy" id="222805"/>
    <lineage>
        <taxon>Bacteria</taxon>
        <taxon>Bacillati</taxon>
        <taxon>Actinomycetota</taxon>
        <taxon>Actinomycetes</taxon>
        <taxon>Mycobacteriales</taxon>
        <taxon>Mycobacteriaceae</taxon>
        <taxon>Mycobacterium</taxon>
        <taxon>Mycobacterium avium complex (MAC)</taxon>
    </lineage>
</organism>
<name>A0ABT7P7N1_MYCIT</name>
<dbReference type="EMBL" id="JASZZX010000033">
    <property type="protein sequence ID" value="MDM3929275.1"/>
    <property type="molecule type" value="Genomic_DNA"/>
</dbReference>
<dbReference type="Proteomes" id="UP001529272">
    <property type="component" value="Unassembled WGS sequence"/>
</dbReference>
<accession>A0ABT7P7N1</accession>
<reference evidence="2" key="1">
    <citation type="submission" date="2023-06" db="EMBL/GenBank/DDBJ databases">
        <title>Itaconate inhibition of nontuberculous mycobacteria.</title>
        <authorList>
            <person name="Spilker T."/>
        </authorList>
    </citation>
    <scope>NUCLEOTIDE SEQUENCE [LARGE SCALE GENOMIC DNA]</scope>
    <source>
        <strain evidence="2">FLAC1071</strain>
    </source>
</reference>
<sequence>MSGGKGFERVSGSDRAQQVVYAAGRAAVAIRRAELADGQIGDGPGYSDCEYGIEMAPGASVLTSDIEELTDAIGQLPEIGSTAAIVVRDVTFGPWRYVTPEAIAVESDPDDETV</sequence>
<protein>
    <submittedName>
        <fullName evidence="1">Uncharacterized protein</fullName>
    </submittedName>
</protein>
<reference evidence="1 2" key="2">
    <citation type="submission" date="2023-06" db="EMBL/GenBank/DDBJ databases">
        <title>Itaconate inhibition of nontuberculous mycobacteria.</title>
        <authorList>
            <person name="Breen P."/>
            <person name="Zimbric M."/>
            <person name="Caverly L."/>
        </authorList>
    </citation>
    <scope>NUCLEOTIDE SEQUENCE [LARGE SCALE GENOMIC DNA]</scope>
    <source>
        <strain evidence="1 2">FLAC1071</strain>
    </source>
</reference>
<comment type="caution">
    <text evidence="1">The sequence shown here is derived from an EMBL/GenBank/DDBJ whole genome shotgun (WGS) entry which is preliminary data.</text>
</comment>
<proteinExistence type="predicted"/>
<evidence type="ECO:0000313" key="1">
    <source>
        <dbReference type="EMBL" id="MDM3929275.1"/>
    </source>
</evidence>
<gene>
    <name evidence="1" type="ORF">QRB35_25160</name>
</gene>